<dbReference type="EMBL" id="JAFFTB010000003">
    <property type="protein sequence ID" value="MBM9936877.1"/>
    <property type="molecule type" value="Genomic_DNA"/>
</dbReference>
<evidence type="ECO:0000313" key="4">
    <source>
        <dbReference type="Proteomes" id="UP000784064"/>
    </source>
</evidence>
<dbReference type="RefSeq" id="WP_180166128.1">
    <property type="nucleotide sequence ID" value="NZ_JAFFTA010000038.1"/>
</dbReference>
<protein>
    <submittedName>
        <fullName evidence="1">Uncharacterized protein</fullName>
    </submittedName>
</protein>
<dbReference type="Proteomes" id="UP000749453">
    <property type="component" value="Unassembled WGS sequence"/>
</dbReference>
<evidence type="ECO:0000313" key="2">
    <source>
        <dbReference type="EMBL" id="MBM9936877.1"/>
    </source>
</evidence>
<name>A0AAW4GPI0_9GAMM</name>
<sequence>MSTVLRIAVVFEGLLRIGRLILRTRFGRQGLLRRNLITVFFTVNNPREKFSHPPRPGSPSRACRCSSASAVKHGIAHRRCHRLRTNSEEKTLETSTLRHVEVWSGTPHGDVVVHGDALANASTTDLQQGQKLFTSGRAAAGVETRICAKLRTPFGRAQLRLMPWRWHAANRSA</sequence>
<accession>A0AAW4GPI0</accession>
<gene>
    <name evidence="1" type="ORF">JJW18_19945</name>
    <name evidence="2" type="ORF">JJW19_01840</name>
</gene>
<evidence type="ECO:0000313" key="1">
    <source>
        <dbReference type="EMBL" id="MBM9915755.1"/>
    </source>
</evidence>
<comment type="caution">
    <text evidence="1">The sequence shown here is derived from an EMBL/GenBank/DDBJ whole genome shotgun (WGS) entry which is preliminary data.</text>
</comment>
<keyword evidence="3" id="KW-1185">Reference proteome</keyword>
<organism evidence="1 4">
    <name type="scientific">Stenotrophomonas lactitubi</name>
    <dbReference type="NCBI Taxonomy" id="2045214"/>
    <lineage>
        <taxon>Bacteria</taxon>
        <taxon>Pseudomonadati</taxon>
        <taxon>Pseudomonadota</taxon>
        <taxon>Gammaproteobacteria</taxon>
        <taxon>Lysobacterales</taxon>
        <taxon>Lysobacteraceae</taxon>
        <taxon>Stenotrophomonas</taxon>
    </lineage>
</organism>
<reference evidence="3" key="1">
    <citation type="submission" date="2021-01" db="EMBL/GenBank/DDBJ databases">
        <title>Stenotrophomonas maltophilia.</title>
        <authorList>
            <person name="Yu Y."/>
        </authorList>
    </citation>
    <scope>NUCLEOTIDE SEQUENCE [LARGE SCALE GENOMIC DNA]</scope>
    <source>
        <strain evidence="3">As-6</strain>
    </source>
</reference>
<reference evidence="1" key="2">
    <citation type="submission" date="2021-01" db="EMBL/GenBank/DDBJ databases">
        <authorList>
            <person name="Yu Y."/>
        </authorList>
    </citation>
    <scope>NUCLEOTIDE SEQUENCE</scope>
    <source>
        <strain evidence="1">As-5</strain>
        <strain evidence="2">As-6</strain>
    </source>
</reference>
<proteinExistence type="predicted"/>
<dbReference type="Proteomes" id="UP000784064">
    <property type="component" value="Unassembled WGS sequence"/>
</dbReference>
<dbReference type="EMBL" id="JAFFTA010000038">
    <property type="protein sequence ID" value="MBM9915755.1"/>
    <property type="molecule type" value="Genomic_DNA"/>
</dbReference>
<evidence type="ECO:0000313" key="3">
    <source>
        <dbReference type="Proteomes" id="UP000749453"/>
    </source>
</evidence>
<dbReference type="AlphaFoldDB" id="A0AAW4GPI0"/>